<dbReference type="EMBL" id="BSYR01000026">
    <property type="protein sequence ID" value="GMI94763.1"/>
    <property type="molecule type" value="Genomic_DNA"/>
</dbReference>
<protein>
    <recommendedName>
        <fullName evidence="3">Endonuclease/exonuclease/phosphatase domain-containing protein</fullName>
    </recommendedName>
</protein>
<organism evidence="1 2">
    <name type="scientific">Hibiscus trionum</name>
    <name type="common">Flower of an hour</name>
    <dbReference type="NCBI Taxonomy" id="183268"/>
    <lineage>
        <taxon>Eukaryota</taxon>
        <taxon>Viridiplantae</taxon>
        <taxon>Streptophyta</taxon>
        <taxon>Embryophyta</taxon>
        <taxon>Tracheophyta</taxon>
        <taxon>Spermatophyta</taxon>
        <taxon>Magnoliopsida</taxon>
        <taxon>eudicotyledons</taxon>
        <taxon>Gunneridae</taxon>
        <taxon>Pentapetalae</taxon>
        <taxon>rosids</taxon>
        <taxon>malvids</taxon>
        <taxon>Malvales</taxon>
        <taxon>Malvaceae</taxon>
        <taxon>Malvoideae</taxon>
        <taxon>Hibiscus</taxon>
    </lineage>
</organism>
<dbReference type="InterPro" id="IPR036691">
    <property type="entry name" value="Endo/exonu/phosph_ase_sf"/>
</dbReference>
<evidence type="ECO:0008006" key="3">
    <source>
        <dbReference type="Google" id="ProtNLM"/>
    </source>
</evidence>
<accession>A0A9W7IIC8</accession>
<dbReference type="SUPFAM" id="SSF56219">
    <property type="entry name" value="DNase I-like"/>
    <property type="match status" value="1"/>
</dbReference>
<dbReference type="Gene3D" id="3.60.10.10">
    <property type="entry name" value="Endonuclease/exonuclease/phosphatase"/>
    <property type="match status" value="1"/>
</dbReference>
<gene>
    <name evidence="1" type="ORF">HRI_003145600</name>
</gene>
<dbReference type="OrthoDB" id="1435636at2759"/>
<name>A0A9W7IIC8_HIBTR</name>
<reference evidence="1" key="1">
    <citation type="submission" date="2023-05" db="EMBL/GenBank/DDBJ databases">
        <title>Genome and transcriptome analyses reveal genes involved in the formation of fine ridges on petal epidermal cells in Hibiscus trionum.</title>
        <authorList>
            <person name="Koshimizu S."/>
            <person name="Masuda S."/>
            <person name="Ishii T."/>
            <person name="Shirasu K."/>
            <person name="Hoshino A."/>
            <person name="Arita M."/>
        </authorList>
    </citation>
    <scope>NUCLEOTIDE SEQUENCE</scope>
    <source>
        <strain evidence="1">Hamamatsu line</strain>
    </source>
</reference>
<sequence length="185" mass="21096">MGGDFNVVRRPEEKLGACIHRKVMGEFDAFIEDSALVDLPLNGGSFTWSSRREDPSFCRLDRFLVSPEILQNWPDVIQKLFLNKISDHSPIAIRRISWNNGPKPFRWFESWADETGYDQVVEEAVTQSKGKGIGAVLKTCKSHSKIWLQSRSKRNPDSSSILEKMITDLEDLVQNEKATSVQKKN</sequence>
<dbReference type="Proteomes" id="UP001165190">
    <property type="component" value="Unassembled WGS sequence"/>
</dbReference>
<dbReference type="PANTHER" id="PTHR33710">
    <property type="entry name" value="BNAC02G09200D PROTEIN"/>
    <property type="match status" value="1"/>
</dbReference>
<dbReference type="AlphaFoldDB" id="A0A9W7IIC8"/>
<comment type="caution">
    <text evidence="1">The sequence shown here is derived from an EMBL/GenBank/DDBJ whole genome shotgun (WGS) entry which is preliminary data.</text>
</comment>
<evidence type="ECO:0000313" key="1">
    <source>
        <dbReference type="EMBL" id="GMI94763.1"/>
    </source>
</evidence>
<proteinExistence type="predicted"/>
<keyword evidence="2" id="KW-1185">Reference proteome</keyword>
<evidence type="ECO:0000313" key="2">
    <source>
        <dbReference type="Proteomes" id="UP001165190"/>
    </source>
</evidence>
<dbReference type="PANTHER" id="PTHR33710:SF64">
    <property type="entry name" value="ENDONUCLEASE_EXONUCLEASE_PHOSPHATASE DOMAIN-CONTAINING PROTEIN"/>
    <property type="match status" value="1"/>
</dbReference>